<name>A0ABY5IYL8_9FLAO</name>
<evidence type="ECO:0000313" key="3">
    <source>
        <dbReference type="Proteomes" id="UP001059844"/>
    </source>
</evidence>
<keyword evidence="1" id="KW-1133">Transmembrane helix</keyword>
<gene>
    <name evidence="2" type="ORF">NOX80_04305</name>
</gene>
<evidence type="ECO:0000313" key="2">
    <source>
        <dbReference type="EMBL" id="UUC46429.1"/>
    </source>
</evidence>
<protein>
    <recommendedName>
        <fullName evidence="4">DUF2892 domain-containing protein</fullName>
    </recommendedName>
</protein>
<dbReference type="Proteomes" id="UP001059844">
    <property type="component" value="Chromosome"/>
</dbReference>
<feature type="transmembrane region" description="Helical" evidence="1">
    <location>
        <begin position="12"/>
        <end position="27"/>
    </location>
</feature>
<feature type="transmembrane region" description="Helical" evidence="1">
    <location>
        <begin position="33"/>
        <end position="51"/>
    </location>
</feature>
<reference evidence="2" key="1">
    <citation type="submission" date="2022-07" db="EMBL/GenBank/DDBJ databases">
        <title>Isolation, identification, and degradation of a PFOSA degrading strain from sewage treatment plant.</title>
        <authorList>
            <person name="Zhang L."/>
            <person name="Huo Y."/>
        </authorList>
    </citation>
    <scope>NUCLEOTIDE SEQUENCE</scope>
    <source>
        <strain evidence="2">C1</strain>
    </source>
</reference>
<organism evidence="2 3">
    <name type="scientific">Flavobacterium cerinum</name>
    <dbReference type="NCBI Taxonomy" id="2502784"/>
    <lineage>
        <taxon>Bacteria</taxon>
        <taxon>Pseudomonadati</taxon>
        <taxon>Bacteroidota</taxon>
        <taxon>Flavobacteriia</taxon>
        <taxon>Flavobacteriales</taxon>
        <taxon>Flavobacteriaceae</taxon>
        <taxon>Flavobacterium</taxon>
    </lineage>
</organism>
<keyword evidence="3" id="KW-1185">Reference proteome</keyword>
<evidence type="ECO:0000256" key="1">
    <source>
        <dbReference type="SAM" id="Phobius"/>
    </source>
</evidence>
<keyword evidence="1" id="KW-0812">Transmembrane</keyword>
<keyword evidence="1" id="KW-0472">Membrane</keyword>
<evidence type="ECO:0008006" key="4">
    <source>
        <dbReference type="Google" id="ProtNLM"/>
    </source>
</evidence>
<proteinExistence type="predicted"/>
<accession>A0ABY5IYL8</accession>
<sequence length="64" mass="7765">MKNLFSNWHFMRYFRLAIALFMFYTAYENRQWIFGAFGLFFLLQAIFNFGCNSSNCNIADKTRR</sequence>
<dbReference type="EMBL" id="CP101751">
    <property type="protein sequence ID" value="UUC46429.1"/>
    <property type="molecule type" value="Genomic_DNA"/>
</dbReference>
<dbReference type="RefSeq" id="WP_256552093.1">
    <property type="nucleotide sequence ID" value="NZ_CP101751.1"/>
</dbReference>